<dbReference type="GO" id="GO:0031380">
    <property type="term" value="C:nuclear RNA-directed RNA polymerase complex"/>
    <property type="evidence" value="ECO:0007669"/>
    <property type="project" value="TreeGrafter"/>
</dbReference>
<protein>
    <submittedName>
        <fullName evidence="5">Uncharacterized protein</fullName>
    </submittedName>
</protein>
<dbReference type="InterPro" id="IPR041677">
    <property type="entry name" value="DNA2/NAM7_AAA_11"/>
</dbReference>
<dbReference type="Proteomes" id="UP000664534">
    <property type="component" value="Unassembled WGS sequence"/>
</dbReference>
<dbReference type="PANTHER" id="PTHR10887:SF341">
    <property type="entry name" value="NFX1-TYPE ZINC FINGER-CONTAINING PROTEIN 1"/>
    <property type="match status" value="1"/>
</dbReference>
<evidence type="ECO:0000313" key="6">
    <source>
        <dbReference type="Proteomes" id="UP000664534"/>
    </source>
</evidence>
<feature type="domain" description="DNA2/NAM7 helicase-like C-terminal" evidence="3">
    <location>
        <begin position="742"/>
        <end position="927"/>
    </location>
</feature>
<dbReference type="Pfam" id="PF25396">
    <property type="entry name" value="ZNFX1"/>
    <property type="match status" value="1"/>
</dbReference>
<dbReference type="Pfam" id="PF13087">
    <property type="entry name" value="AAA_12"/>
    <property type="match status" value="1"/>
</dbReference>
<keyword evidence="1" id="KW-0347">Helicase</keyword>
<dbReference type="InterPro" id="IPR041679">
    <property type="entry name" value="DNA2/NAM7-like_C"/>
</dbReference>
<dbReference type="SUPFAM" id="SSF52540">
    <property type="entry name" value="P-loop containing nucleoside triphosphate hydrolases"/>
    <property type="match status" value="1"/>
</dbReference>
<dbReference type="InterPro" id="IPR047187">
    <property type="entry name" value="SF1_C_Upf1"/>
</dbReference>
<keyword evidence="1" id="KW-0067">ATP-binding</keyword>
<evidence type="ECO:0000313" key="5">
    <source>
        <dbReference type="EMBL" id="CAF9937922.1"/>
    </source>
</evidence>
<name>A0A8H3GAZ5_9LECA</name>
<keyword evidence="1" id="KW-0378">Hydrolase</keyword>
<organism evidence="5 6">
    <name type="scientific">Imshaugia aleurites</name>
    <dbReference type="NCBI Taxonomy" id="172621"/>
    <lineage>
        <taxon>Eukaryota</taxon>
        <taxon>Fungi</taxon>
        <taxon>Dikarya</taxon>
        <taxon>Ascomycota</taxon>
        <taxon>Pezizomycotina</taxon>
        <taxon>Lecanoromycetes</taxon>
        <taxon>OSLEUM clade</taxon>
        <taxon>Lecanoromycetidae</taxon>
        <taxon>Lecanorales</taxon>
        <taxon>Lecanorineae</taxon>
        <taxon>Parmeliaceae</taxon>
        <taxon>Imshaugia</taxon>
    </lineage>
</organism>
<dbReference type="InterPro" id="IPR057373">
    <property type="entry name" value="ZNFX1"/>
</dbReference>
<accession>A0A8H3GAZ5</accession>
<gene>
    <name evidence="5" type="ORF">IMSHALPRED_000596</name>
</gene>
<dbReference type="AlphaFoldDB" id="A0A8H3GAZ5"/>
<sequence length="1158" mass="131598">MSLPIRQYDQQGSRFRPLSDADQSIHLTFIAQYPANLELLSDMNENLTKRFGRKAGRDSQIPPLLTAGTPVTLNRSIREYAADQPPTDLSHWTGFPEIPSSAEVFDQGRTEHALTLEIAENTVVGPYKSNAEYLETHYGLLREDAIAPLRDVVSEIQVFPHLMEKDSDNSAFIYEKVFITGLTFANAGIAARVTFSLRRVGKKVNWEQSKRLLTGAILALTPAKDMFTSICRVAIVAARPLAGLEQNPPEIDIYFAGADEFEIDPQQEWVMVESRNGFYEGSRHTLRGLQMLSRETFPLSEHIVDIQRDVHPPQYLEQQPLKNLSSLFPSAGDEVLNVNILKKWPAELSSDLDMSQMDALKRILTKRLAVIQGPPGTGKTHVSVIALRLLLENSGPDDPPIIISAHTNHALDQLLRHVAKFEPEFIRLGAWTKDTVVIKPRTLFEIKSAVKYNHPRGGLRKPALARLKHLVKEATLLLAPLTQSKELFKSEVFKRYDVISYDQCDSLVRGSKEWIRAGADDPQEDMATWLGDERIESKYGTMPEDFGFEIEEIDLEYEQLKEIEAESKLVDDEDRDSLRGLRLVFNEPFTGRQSTGVTDETVRSEMKKKDMWRIPSEHRGPVYRHMQQALKAAITKKFRELACQYQGASKDAKIGLWEMDYHYLKQAKVIGMTTTGLSKYRGLLQSLNPKVVLIEEAAETLEAFVSCACFKSLEHLVLVGDHQQLRGHCNDQELAGNPYYLGISMFERLVRNKVEFSQLKRQRRMIPEIRRALKPIYEDLEDHPSVHDRLPIPGMGGVNSYFFTHKGRETMDVQKSKINHQEAEMVVEFFVYLIFHGMTPEEITILTFYNGQRKLIMRKLREHRHLQGGARFTVVTVDSYQGEENEVILLSLVRSNVHGNIGFLEIENRVCVALSRARRGLYAFGDAPNLCKGSMLWWYIIQTIAKDPCRVGFYLPLTCNDEKTFVKEPEDFNNVNCGCSKSYQDSPLLLGSPQLEGRLPPAVQPYHNIPYDTKLYRDFAAGGYVESDNNLAALREREAAEARSKQLDDENFAALFRDQGDPLPVDKTKMTLAQPATTSPQQSHSFRDKIPKAPFPRISLNKLLNNDQHEPSHFSTAYKDFGIFSLDLRDDFRGQCIIEDADKLFDVGKQLYDLAMIS</sequence>
<comment type="caution">
    <text evidence="5">The sequence shown here is derived from an EMBL/GenBank/DDBJ whole genome shotgun (WGS) entry which is preliminary data.</text>
</comment>
<keyword evidence="1" id="KW-0547">Nucleotide-binding</keyword>
<evidence type="ECO:0000256" key="1">
    <source>
        <dbReference type="ARBA" id="ARBA00022806"/>
    </source>
</evidence>
<keyword evidence="6" id="KW-1185">Reference proteome</keyword>
<dbReference type="FunFam" id="3.40.50.300:FF:001366">
    <property type="entry name" value="ATP binding protein, putative"/>
    <property type="match status" value="1"/>
</dbReference>
<proteinExistence type="predicted"/>
<dbReference type="OrthoDB" id="409395at2759"/>
<dbReference type="InterPro" id="IPR027417">
    <property type="entry name" value="P-loop_NTPase"/>
</dbReference>
<evidence type="ECO:0000259" key="2">
    <source>
        <dbReference type="Pfam" id="PF13086"/>
    </source>
</evidence>
<dbReference type="InterPro" id="IPR045055">
    <property type="entry name" value="DNA2/NAM7-like"/>
</dbReference>
<dbReference type="PANTHER" id="PTHR10887">
    <property type="entry name" value="DNA2/NAM7 HELICASE FAMILY"/>
    <property type="match status" value="1"/>
</dbReference>
<dbReference type="Pfam" id="PF13086">
    <property type="entry name" value="AAA_11"/>
    <property type="match status" value="1"/>
</dbReference>
<dbReference type="CDD" id="cd18808">
    <property type="entry name" value="SF1_C_Upf1"/>
    <property type="match status" value="1"/>
</dbReference>
<dbReference type="GO" id="GO:0031048">
    <property type="term" value="P:regulatory ncRNA-mediated heterochromatin formation"/>
    <property type="evidence" value="ECO:0007669"/>
    <property type="project" value="TreeGrafter"/>
</dbReference>
<feature type="domain" description="ZNFX1" evidence="4">
    <location>
        <begin position="169"/>
        <end position="275"/>
    </location>
</feature>
<dbReference type="GO" id="GO:0004386">
    <property type="term" value="F:helicase activity"/>
    <property type="evidence" value="ECO:0007669"/>
    <property type="project" value="InterPro"/>
</dbReference>
<dbReference type="Gene3D" id="3.40.50.300">
    <property type="entry name" value="P-loop containing nucleotide triphosphate hydrolases"/>
    <property type="match status" value="3"/>
</dbReference>
<evidence type="ECO:0000259" key="4">
    <source>
        <dbReference type="Pfam" id="PF25396"/>
    </source>
</evidence>
<feature type="domain" description="DNA2/NAM7 helicase helicase" evidence="2">
    <location>
        <begin position="352"/>
        <end position="726"/>
    </location>
</feature>
<evidence type="ECO:0000259" key="3">
    <source>
        <dbReference type="Pfam" id="PF13087"/>
    </source>
</evidence>
<reference evidence="5" key="1">
    <citation type="submission" date="2021-03" db="EMBL/GenBank/DDBJ databases">
        <authorList>
            <person name="Tagirdzhanova G."/>
        </authorList>
    </citation>
    <scope>NUCLEOTIDE SEQUENCE</scope>
</reference>
<dbReference type="EMBL" id="CAJPDT010000103">
    <property type="protein sequence ID" value="CAF9937922.1"/>
    <property type="molecule type" value="Genomic_DNA"/>
</dbReference>